<evidence type="ECO:0000256" key="1">
    <source>
        <dbReference type="ARBA" id="ARBA00022491"/>
    </source>
</evidence>
<dbReference type="PRINTS" id="PR00400">
    <property type="entry name" value="TETREPRESSOR"/>
</dbReference>
<feature type="DNA-binding region" description="H-T-H motif" evidence="5">
    <location>
        <begin position="21"/>
        <end position="40"/>
    </location>
</feature>
<keyword evidence="4" id="KW-0804">Transcription</keyword>
<evidence type="ECO:0000256" key="6">
    <source>
        <dbReference type="SAM" id="MobiDB-lite"/>
    </source>
</evidence>
<accession>A0AAW5T8X3</accession>
<dbReference type="GO" id="GO:0046677">
    <property type="term" value="P:response to antibiotic"/>
    <property type="evidence" value="ECO:0007669"/>
    <property type="project" value="InterPro"/>
</dbReference>
<dbReference type="Gene3D" id="1.10.357.10">
    <property type="entry name" value="Tetracycline Repressor, domain 2"/>
    <property type="match status" value="1"/>
</dbReference>
<proteinExistence type="predicted"/>
<feature type="domain" description="HTH tetR-type" evidence="7">
    <location>
        <begin position="1"/>
        <end position="58"/>
    </location>
</feature>
<sequence>MDRIVRTALQIVDADGADALSMRTLAQRLDSGTATLYRHFAGRGELIAHVVDHVFGTIELDIATLSAIPWQDACKVAGHSMFHALRSHPNIAPLLAEVIPTGPHALAVREVLIALLLDNGFPPPLAARTYATLARYILGFAIQFAGKTGDGDDARTARSFHDLDPRAFPATVSVAEHLPVPLDDEFAFGLQLITDGLTQALHNHGEGNHRRRSGVAGSTR</sequence>
<dbReference type="GO" id="GO:0000976">
    <property type="term" value="F:transcription cis-regulatory region binding"/>
    <property type="evidence" value="ECO:0007669"/>
    <property type="project" value="TreeGrafter"/>
</dbReference>
<dbReference type="SUPFAM" id="SSF48498">
    <property type="entry name" value="Tetracyclin repressor-like, C-terminal domain"/>
    <property type="match status" value="1"/>
</dbReference>
<dbReference type="RefSeq" id="WP_051577251.1">
    <property type="nucleotide sequence ID" value="NZ_JACKVC010000021.1"/>
</dbReference>
<evidence type="ECO:0000256" key="2">
    <source>
        <dbReference type="ARBA" id="ARBA00023015"/>
    </source>
</evidence>
<dbReference type="PANTHER" id="PTHR30055">
    <property type="entry name" value="HTH-TYPE TRANSCRIPTIONAL REGULATOR RUTR"/>
    <property type="match status" value="1"/>
</dbReference>
<dbReference type="InterPro" id="IPR036271">
    <property type="entry name" value="Tet_transcr_reg_TetR-rel_C_sf"/>
</dbReference>
<dbReference type="PANTHER" id="PTHR30055:SF151">
    <property type="entry name" value="TRANSCRIPTIONAL REGULATORY PROTEIN"/>
    <property type="match status" value="1"/>
</dbReference>
<keyword evidence="3 5" id="KW-0238">DNA-binding</keyword>
<organism evidence="8 9">
    <name type="scientific">Mycolicibacterium porcinum</name>
    <dbReference type="NCBI Taxonomy" id="39693"/>
    <lineage>
        <taxon>Bacteria</taxon>
        <taxon>Bacillati</taxon>
        <taxon>Actinomycetota</taxon>
        <taxon>Actinomycetes</taxon>
        <taxon>Mycobacteriales</taxon>
        <taxon>Mycobacteriaceae</taxon>
        <taxon>Mycolicibacterium</taxon>
    </lineage>
</organism>
<gene>
    <name evidence="8" type="ORF">H5P34_27545</name>
</gene>
<dbReference type="Proteomes" id="UP001141659">
    <property type="component" value="Unassembled WGS sequence"/>
</dbReference>
<dbReference type="PROSITE" id="PS50977">
    <property type="entry name" value="HTH_TETR_2"/>
    <property type="match status" value="1"/>
</dbReference>
<dbReference type="GO" id="GO:0045892">
    <property type="term" value="P:negative regulation of DNA-templated transcription"/>
    <property type="evidence" value="ECO:0007669"/>
    <property type="project" value="InterPro"/>
</dbReference>
<comment type="caution">
    <text evidence="8">The sequence shown here is derived from an EMBL/GenBank/DDBJ whole genome shotgun (WGS) entry which is preliminary data.</text>
</comment>
<evidence type="ECO:0000256" key="3">
    <source>
        <dbReference type="ARBA" id="ARBA00023125"/>
    </source>
</evidence>
<dbReference type="SUPFAM" id="SSF46689">
    <property type="entry name" value="Homeodomain-like"/>
    <property type="match status" value="1"/>
</dbReference>
<dbReference type="InterPro" id="IPR004111">
    <property type="entry name" value="Repressor_TetR_C"/>
</dbReference>
<name>A0AAW5T8X3_9MYCO</name>
<evidence type="ECO:0000256" key="4">
    <source>
        <dbReference type="ARBA" id="ARBA00023163"/>
    </source>
</evidence>
<keyword evidence="1" id="KW-0678">Repressor</keyword>
<dbReference type="InterPro" id="IPR009057">
    <property type="entry name" value="Homeodomain-like_sf"/>
</dbReference>
<dbReference type="InterPro" id="IPR003012">
    <property type="entry name" value="Tet_transcr_reg_TetR"/>
</dbReference>
<dbReference type="Pfam" id="PF00440">
    <property type="entry name" value="TetR_N"/>
    <property type="match status" value="1"/>
</dbReference>
<evidence type="ECO:0000259" key="7">
    <source>
        <dbReference type="PROSITE" id="PS50977"/>
    </source>
</evidence>
<reference evidence="8" key="1">
    <citation type="submission" date="2020-07" db="EMBL/GenBank/DDBJ databases">
        <authorList>
            <person name="Pettersson B.M.F."/>
            <person name="Behra P.R.K."/>
            <person name="Ramesh M."/>
            <person name="Das S."/>
            <person name="Dasgupta S."/>
            <person name="Kirsebom L.A."/>
        </authorList>
    </citation>
    <scope>NUCLEOTIDE SEQUENCE</scope>
    <source>
        <strain evidence="8">DSM 44242</strain>
    </source>
</reference>
<reference evidence="8" key="2">
    <citation type="journal article" date="2022" name="BMC Genomics">
        <title>Comparative genome analysis of mycobacteria focusing on tRNA and non-coding RNA.</title>
        <authorList>
            <person name="Behra P.R.K."/>
            <person name="Pettersson B.M.F."/>
            <person name="Ramesh M."/>
            <person name="Das S."/>
            <person name="Dasgupta S."/>
            <person name="Kirsebom L.A."/>
        </authorList>
    </citation>
    <scope>NUCLEOTIDE SEQUENCE</scope>
    <source>
        <strain evidence="8">DSM 44242</strain>
    </source>
</reference>
<evidence type="ECO:0000313" key="8">
    <source>
        <dbReference type="EMBL" id="MCV7391820.1"/>
    </source>
</evidence>
<evidence type="ECO:0000313" key="9">
    <source>
        <dbReference type="Proteomes" id="UP001141659"/>
    </source>
</evidence>
<dbReference type="InterPro" id="IPR050109">
    <property type="entry name" value="HTH-type_TetR-like_transc_reg"/>
</dbReference>
<keyword evidence="2" id="KW-0805">Transcription regulation</keyword>
<feature type="region of interest" description="Disordered" evidence="6">
    <location>
        <begin position="201"/>
        <end position="220"/>
    </location>
</feature>
<evidence type="ECO:0000256" key="5">
    <source>
        <dbReference type="PROSITE-ProRule" id="PRU00335"/>
    </source>
</evidence>
<dbReference type="GO" id="GO:0003700">
    <property type="term" value="F:DNA-binding transcription factor activity"/>
    <property type="evidence" value="ECO:0007669"/>
    <property type="project" value="TreeGrafter"/>
</dbReference>
<dbReference type="AlphaFoldDB" id="A0AAW5T8X3"/>
<protein>
    <submittedName>
        <fullName evidence="8">TetR/AcrR family transcriptional regulator</fullName>
    </submittedName>
</protein>
<dbReference type="Pfam" id="PF02909">
    <property type="entry name" value="TetR_C_1"/>
    <property type="match status" value="1"/>
</dbReference>
<dbReference type="EMBL" id="JACKVC010000021">
    <property type="protein sequence ID" value="MCV7391820.1"/>
    <property type="molecule type" value="Genomic_DNA"/>
</dbReference>
<dbReference type="InterPro" id="IPR001647">
    <property type="entry name" value="HTH_TetR"/>
</dbReference>